<feature type="domain" description="Actin homologue MreB-like C-terminal" evidence="2">
    <location>
        <begin position="175"/>
        <end position="293"/>
    </location>
</feature>
<dbReference type="RefSeq" id="WP_162239777.1">
    <property type="nucleotide sequence ID" value="NZ_JAMXAX010000143.1"/>
</dbReference>
<name>A0ABV8DIB1_9BURK</name>
<evidence type="ECO:0008006" key="5">
    <source>
        <dbReference type="Google" id="ProtNLM"/>
    </source>
</evidence>
<reference evidence="4" key="1">
    <citation type="journal article" date="2019" name="Int. J. Syst. Evol. Microbiol.">
        <title>The Global Catalogue of Microorganisms (GCM) 10K type strain sequencing project: providing services to taxonomists for standard genome sequencing and annotation.</title>
        <authorList>
            <consortium name="The Broad Institute Genomics Platform"/>
            <consortium name="The Broad Institute Genome Sequencing Center for Infectious Disease"/>
            <person name="Wu L."/>
            <person name="Ma J."/>
        </authorList>
    </citation>
    <scope>NUCLEOTIDE SEQUENCE [LARGE SCALE GENOMIC DNA]</scope>
    <source>
        <strain evidence="4">CCUG 2113</strain>
    </source>
</reference>
<evidence type="ECO:0000259" key="2">
    <source>
        <dbReference type="Pfam" id="PF21522"/>
    </source>
</evidence>
<dbReference type="SUPFAM" id="SSF53067">
    <property type="entry name" value="Actin-like ATPase domain"/>
    <property type="match status" value="2"/>
</dbReference>
<dbReference type="Proteomes" id="UP001595693">
    <property type="component" value="Unassembled WGS sequence"/>
</dbReference>
<dbReference type="InterPro" id="IPR049067">
    <property type="entry name" value="MreB-like_C"/>
</dbReference>
<evidence type="ECO:0000313" key="4">
    <source>
        <dbReference type="Proteomes" id="UP001595693"/>
    </source>
</evidence>
<evidence type="ECO:0000259" key="1">
    <source>
        <dbReference type="Pfam" id="PF17989"/>
    </source>
</evidence>
<dbReference type="InterPro" id="IPR040607">
    <property type="entry name" value="ALP_N"/>
</dbReference>
<feature type="domain" description="Actin-like protein N-terminal" evidence="1">
    <location>
        <begin position="7"/>
        <end position="132"/>
    </location>
</feature>
<gene>
    <name evidence="3" type="ORF">ACFOW3_25725</name>
</gene>
<keyword evidence="4" id="KW-1185">Reference proteome</keyword>
<accession>A0ABV8DIB1</accession>
<dbReference type="EMBL" id="JBHSAJ010000160">
    <property type="protein sequence ID" value="MFC3938022.1"/>
    <property type="molecule type" value="Genomic_DNA"/>
</dbReference>
<sequence length="343" mass="37493">MTCPVIGFDLGHSACKLTFDAPVGVRRMLFPSIACLAQAISSPAEAERAKAETVEVGGRDWFVGDTARHQGKAATASGLNDRWVETDEFAALVELAKRRIGAAGVKGQQFWIVGLPVGSYVPHRDAVGKRMTSILGQDARVLVMQQPDAAYFAHIYTRQGGLRPGVSPTNESWAVVDVGYFTTDFVLYENGRYIESCSGRYDGVRVVAETVMRALEARGIKRTLIDIERILPVGKLRHMGEEVDVSMEIDDAFAQLFSNIFDQASRLLGDRVELLSGVLVAGGSASALATRMKAVWRHTRLVSDDHQEDCAALHGSRFIISEGYYRYGKAKQYLEGMNLATAG</sequence>
<evidence type="ECO:0000313" key="3">
    <source>
        <dbReference type="EMBL" id="MFC3938022.1"/>
    </source>
</evidence>
<dbReference type="InterPro" id="IPR043129">
    <property type="entry name" value="ATPase_NBD"/>
</dbReference>
<proteinExistence type="predicted"/>
<dbReference type="Gene3D" id="3.30.420.40">
    <property type="match status" value="2"/>
</dbReference>
<organism evidence="3 4">
    <name type="scientific">Acidovorax facilis</name>
    <dbReference type="NCBI Taxonomy" id="12917"/>
    <lineage>
        <taxon>Bacteria</taxon>
        <taxon>Pseudomonadati</taxon>
        <taxon>Pseudomonadota</taxon>
        <taxon>Betaproteobacteria</taxon>
        <taxon>Burkholderiales</taxon>
        <taxon>Comamonadaceae</taxon>
        <taxon>Acidovorax</taxon>
    </lineage>
</organism>
<protein>
    <recommendedName>
        <fullName evidence="5">Actin-like protein N-terminal domain-containing protein</fullName>
    </recommendedName>
</protein>
<dbReference type="Pfam" id="PF21522">
    <property type="entry name" value="MreB-like_C"/>
    <property type="match status" value="1"/>
</dbReference>
<dbReference type="Pfam" id="PF17989">
    <property type="entry name" value="ALP_N"/>
    <property type="match status" value="1"/>
</dbReference>
<comment type="caution">
    <text evidence="3">The sequence shown here is derived from an EMBL/GenBank/DDBJ whole genome shotgun (WGS) entry which is preliminary data.</text>
</comment>